<dbReference type="EMBL" id="AMPO01000002">
    <property type="protein sequence ID" value="EKF86555.1"/>
    <property type="molecule type" value="Genomic_DNA"/>
</dbReference>
<comment type="caution">
    <text evidence="1">The sequence shown here is derived from an EMBL/GenBank/DDBJ whole genome shotgun (WGS) entry which is preliminary data.</text>
</comment>
<dbReference type="GO" id="GO:0006355">
    <property type="term" value="P:regulation of DNA-templated transcription"/>
    <property type="evidence" value="ECO:0007669"/>
    <property type="project" value="InterPro"/>
</dbReference>
<accession>K2RUU7</accession>
<reference evidence="1 2" key="1">
    <citation type="journal article" date="2012" name="J. Bacteriol.">
        <title>Draft genome sequence of Methanobacterium formicicum DSM 3637, an archaebacterium isolated from the methane producer amoeba Pelomyxa palustris.</title>
        <authorList>
            <person name="Gutierrez G."/>
        </authorList>
    </citation>
    <scope>NUCLEOTIDE SEQUENCE [LARGE SCALE GENOMIC DNA]</scope>
    <source>
        <strain evidence="2">DSM 3637 / PP1</strain>
    </source>
</reference>
<dbReference type="InterPro" id="IPR010985">
    <property type="entry name" value="Ribbon_hlx_hlx"/>
</dbReference>
<dbReference type="Gene3D" id="1.10.1220.10">
    <property type="entry name" value="Met repressor-like"/>
    <property type="match status" value="1"/>
</dbReference>
<name>K2RUU7_METFP</name>
<sequence length="45" mass="5240">MRICMTLPDKLIDELDEVFKNEGYSVRSKGITDVLNNYVHSHKTE</sequence>
<dbReference type="InterPro" id="IPR013321">
    <property type="entry name" value="Arc_rbn_hlx_hlx"/>
</dbReference>
<dbReference type="PATRIC" id="fig|1204725.3.peg.743"/>
<organism evidence="1 2">
    <name type="scientific">Methanobacterium formicicum (strain DSM 3637 / PP1)</name>
    <dbReference type="NCBI Taxonomy" id="1204725"/>
    <lineage>
        <taxon>Archaea</taxon>
        <taxon>Methanobacteriati</taxon>
        <taxon>Methanobacteriota</taxon>
        <taxon>Methanomada group</taxon>
        <taxon>Methanobacteria</taxon>
        <taxon>Methanobacteriales</taxon>
        <taxon>Methanobacteriaceae</taxon>
        <taxon>Methanobacterium</taxon>
    </lineage>
</organism>
<dbReference type="Proteomes" id="UP000007360">
    <property type="component" value="Unassembled WGS sequence"/>
</dbReference>
<dbReference type="AlphaFoldDB" id="K2RUU7"/>
<gene>
    <name evidence="1" type="ORF">A994_03693</name>
</gene>
<evidence type="ECO:0000313" key="1">
    <source>
        <dbReference type="EMBL" id="EKF86555.1"/>
    </source>
</evidence>
<keyword evidence="2" id="KW-1185">Reference proteome</keyword>
<dbReference type="CDD" id="cd22231">
    <property type="entry name" value="RHH_NikR_HicB-like"/>
    <property type="match status" value="1"/>
</dbReference>
<protein>
    <submittedName>
        <fullName evidence="1">Nickel responsive regulator</fullName>
    </submittedName>
</protein>
<dbReference type="SUPFAM" id="SSF47598">
    <property type="entry name" value="Ribbon-helix-helix"/>
    <property type="match status" value="1"/>
</dbReference>
<proteinExistence type="predicted"/>
<evidence type="ECO:0000313" key="2">
    <source>
        <dbReference type="Proteomes" id="UP000007360"/>
    </source>
</evidence>